<evidence type="ECO:0000313" key="3">
    <source>
        <dbReference type="EMBL" id="PAU96093.1"/>
    </source>
</evidence>
<proteinExistence type="predicted"/>
<name>A0A2A2GGR9_9RHOB</name>
<gene>
    <name evidence="3" type="ORF">CK240_15430</name>
</gene>
<keyword evidence="2" id="KW-0472">Membrane</keyword>
<dbReference type="Proteomes" id="UP000218023">
    <property type="component" value="Unassembled WGS sequence"/>
</dbReference>
<dbReference type="OrthoDB" id="7779087at2"/>
<keyword evidence="2" id="KW-0812">Transmembrane</keyword>
<evidence type="ECO:0000256" key="1">
    <source>
        <dbReference type="SAM" id="MobiDB-lite"/>
    </source>
</evidence>
<dbReference type="EMBL" id="NSJZ01000021">
    <property type="protein sequence ID" value="PAU96093.1"/>
    <property type="molecule type" value="Genomic_DNA"/>
</dbReference>
<feature type="region of interest" description="Disordered" evidence="1">
    <location>
        <begin position="57"/>
        <end position="81"/>
    </location>
</feature>
<keyword evidence="2" id="KW-1133">Transmembrane helix</keyword>
<dbReference type="AlphaFoldDB" id="A0A2A2GGR9"/>
<evidence type="ECO:0000256" key="2">
    <source>
        <dbReference type="SAM" id="Phobius"/>
    </source>
</evidence>
<organism evidence="3 4">
    <name type="scientific">Paracoccus salipaludis</name>
    <dbReference type="NCBI Taxonomy" id="2032623"/>
    <lineage>
        <taxon>Bacteria</taxon>
        <taxon>Pseudomonadati</taxon>
        <taxon>Pseudomonadota</taxon>
        <taxon>Alphaproteobacteria</taxon>
        <taxon>Rhodobacterales</taxon>
        <taxon>Paracoccaceae</taxon>
        <taxon>Paracoccus</taxon>
    </lineage>
</organism>
<reference evidence="3 4" key="1">
    <citation type="submission" date="2017-09" db="EMBL/GenBank/DDBJ databases">
        <title>Paracoccus alkalisoli sp. nov., isolated from saline alkaline soil.</title>
        <authorList>
            <person name="Dong X."/>
            <person name="Zhang G."/>
        </authorList>
    </citation>
    <scope>NUCLEOTIDE SEQUENCE [LARGE SCALE GENOMIC DNA]</scope>
    <source>
        <strain evidence="3 4">WN007</strain>
    </source>
</reference>
<feature type="transmembrane region" description="Helical" evidence="2">
    <location>
        <begin position="7"/>
        <end position="26"/>
    </location>
</feature>
<evidence type="ECO:0000313" key="4">
    <source>
        <dbReference type="Proteomes" id="UP000218023"/>
    </source>
</evidence>
<dbReference type="RefSeq" id="WP_095641225.1">
    <property type="nucleotide sequence ID" value="NZ_NSJZ01000021.1"/>
</dbReference>
<sequence>MFVVRYLMVVLAVMAGISAWGIAAGYSAWQVLGMAFLAALVLQALILAYVGITVSREGRGPSSGPSHGLRKRSDQLVILPR</sequence>
<comment type="caution">
    <text evidence="3">The sequence shown here is derived from an EMBL/GenBank/DDBJ whole genome shotgun (WGS) entry which is preliminary data.</text>
</comment>
<accession>A0A2A2GGR9</accession>
<keyword evidence="4" id="KW-1185">Reference proteome</keyword>
<feature type="transmembrane region" description="Helical" evidence="2">
    <location>
        <begin position="32"/>
        <end position="52"/>
    </location>
</feature>
<protein>
    <submittedName>
        <fullName evidence="3">Uncharacterized protein</fullName>
    </submittedName>
</protein>